<sequence length="49" mass="5408">MKFGKALVRSAEEALEIAQGKAEPAREWVFKAHDEDVSGSPPAQEDPRK</sequence>
<accession>A0A1M7IIB4</accession>
<reference evidence="1 2" key="1">
    <citation type="submission" date="2016-11" db="EMBL/GenBank/DDBJ databases">
        <authorList>
            <person name="Jaros S."/>
            <person name="Januszkiewicz K."/>
            <person name="Wedrychowicz H."/>
        </authorList>
    </citation>
    <scope>NUCLEOTIDE SEQUENCE [LARGE SCALE GENOMIC DNA]</scope>
    <source>
        <strain evidence="1 2">DSM 29589</strain>
    </source>
</reference>
<dbReference type="EMBL" id="FRBR01000015">
    <property type="protein sequence ID" value="SHM40348.1"/>
    <property type="molecule type" value="Genomic_DNA"/>
</dbReference>
<gene>
    <name evidence="1" type="ORF">SAMN05444398_11591</name>
</gene>
<organism evidence="1 2">
    <name type="scientific">Roseovarius pacificus</name>
    <dbReference type="NCBI Taxonomy" id="337701"/>
    <lineage>
        <taxon>Bacteria</taxon>
        <taxon>Pseudomonadati</taxon>
        <taxon>Pseudomonadota</taxon>
        <taxon>Alphaproteobacteria</taxon>
        <taxon>Rhodobacterales</taxon>
        <taxon>Roseobacteraceae</taxon>
        <taxon>Roseovarius</taxon>
    </lineage>
</organism>
<protein>
    <submittedName>
        <fullName evidence="1">Uncharacterized protein</fullName>
    </submittedName>
</protein>
<evidence type="ECO:0000313" key="1">
    <source>
        <dbReference type="EMBL" id="SHM40348.1"/>
    </source>
</evidence>
<dbReference type="AlphaFoldDB" id="A0A1M7IIB4"/>
<evidence type="ECO:0000313" key="2">
    <source>
        <dbReference type="Proteomes" id="UP000183974"/>
    </source>
</evidence>
<name>A0A1M7IIB4_9RHOB</name>
<dbReference type="RefSeq" id="WP_159437871.1">
    <property type="nucleotide sequence ID" value="NZ_BMLR01000015.1"/>
</dbReference>
<proteinExistence type="predicted"/>
<keyword evidence="2" id="KW-1185">Reference proteome</keyword>
<dbReference type="Proteomes" id="UP000183974">
    <property type="component" value="Unassembled WGS sequence"/>
</dbReference>
<dbReference type="OrthoDB" id="461984at2"/>